<evidence type="ECO:0000313" key="3">
    <source>
        <dbReference type="Proteomes" id="UP001257909"/>
    </source>
</evidence>
<keyword evidence="3" id="KW-1185">Reference proteome</keyword>
<accession>A0ABU1W554</accession>
<gene>
    <name evidence="2" type="ORF">J2W69_004071</name>
</gene>
<name>A0ABU1W554_9GAMM</name>
<evidence type="ECO:0000313" key="2">
    <source>
        <dbReference type="EMBL" id="MDR7123088.1"/>
    </source>
</evidence>
<feature type="compositionally biased region" description="Polar residues" evidence="1">
    <location>
        <begin position="20"/>
        <end position="40"/>
    </location>
</feature>
<proteinExistence type="predicted"/>
<dbReference type="EMBL" id="JAVDWR010000033">
    <property type="protein sequence ID" value="MDR7123088.1"/>
    <property type="molecule type" value="Genomic_DNA"/>
</dbReference>
<sequence length="240" mass="25470">MTTTVTMTGVGGAGNGATPQGKTTQQSSQASDLNKQSNQAFEDALSEGTVSEYVQESSLFSSGSFAAIGLAGEGSILGGLGAYGDWFVAGMRSAAGGAGLTALLSLSGDSVQDKDRQYTYVTYTRINPKTGQVYAGRTGGYGPPDDIVYRRSLGQMHLTAEGFRSPTIDQISTDRAAIRGREQQLIDFYGGAQSVGGTARNLINGVADFNPNRPYYMNAARKAFGDIPDNSPERYRLDWR</sequence>
<feature type="region of interest" description="Disordered" evidence="1">
    <location>
        <begin position="1"/>
        <end position="41"/>
    </location>
</feature>
<dbReference type="Proteomes" id="UP001257909">
    <property type="component" value="Unassembled WGS sequence"/>
</dbReference>
<comment type="caution">
    <text evidence="2">The sequence shown here is derived from an EMBL/GenBank/DDBJ whole genome shotgun (WGS) entry which is preliminary data.</text>
</comment>
<protein>
    <submittedName>
        <fullName evidence="2">Uncharacterized protein</fullName>
    </submittedName>
</protein>
<reference evidence="2 3" key="1">
    <citation type="submission" date="2023-07" db="EMBL/GenBank/DDBJ databases">
        <title>Sorghum-associated microbial communities from plants grown in Nebraska, USA.</title>
        <authorList>
            <person name="Schachtman D."/>
        </authorList>
    </citation>
    <scope>NUCLEOTIDE SEQUENCE [LARGE SCALE GENOMIC DNA]</scope>
    <source>
        <strain evidence="2 3">4138</strain>
    </source>
</reference>
<evidence type="ECO:0000256" key="1">
    <source>
        <dbReference type="SAM" id="MobiDB-lite"/>
    </source>
</evidence>
<organism evidence="2 3">
    <name type="scientific">Rheinheimera soli</name>
    <dbReference type="NCBI Taxonomy" id="443616"/>
    <lineage>
        <taxon>Bacteria</taxon>
        <taxon>Pseudomonadati</taxon>
        <taxon>Pseudomonadota</taxon>
        <taxon>Gammaproteobacteria</taxon>
        <taxon>Chromatiales</taxon>
        <taxon>Chromatiaceae</taxon>
        <taxon>Rheinheimera</taxon>
    </lineage>
</organism>
<dbReference type="RefSeq" id="WP_310281926.1">
    <property type="nucleotide sequence ID" value="NZ_JAVDWR010000033.1"/>
</dbReference>